<dbReference type="AlphaFoldDB" id="A0A6P1Y273"/>
<name>A0A6P1Y273_9SPIR</name>
<gene>
    <name evidence="1" type="ORF">GWP43_08145</name>
</gene>
<dbReference type="EMBL" id="CP048020">
    <property type="protein sequence ID" value="QHX43419.1"/>
    <property type="molecule type" value="Genomic_DNA"/>
</dbReference>
<evidence type="ECO:0000313" key="1">
    <source>
        <dbReference type="EMBL" id="QHX43419.1"/>
    </source>
</evidence>
<reference evidence="1 2" key="1">
    <citation type="submission" date="2020-01" db="EMBL/GenBank/DDBJ databases">
        <title>Complete genome sequence of a human oral phylogroup 1 Treponema sp. strain ATCC 700766, originally isolated from periodontitis dental plaque.</title>
        <authorList>
            <person name="Chan Y."/>
            <person name="Huo Y.-B."/>
            <person name="Yu X.-L."/>
            <person name="Zeng H."/>
            <person name="Leung W.-K."/>
            <person name="Watt R.M."/>
        </authorList>
    </citation>
    <scope>NUCLEOTIDE SEQUENCE [LARGE SCALE GENOMIC DNA]</scope>
    <source>
        <strain evidence="1 2">OMZ 804</strain>
    </source>
</reference>
<sequence length="67" mass="7795">MILLRLSDSERNPFKNLMYEEDQPDNLNTIPLIADSTEKKALHVGIYKEFCTYSTYIGEENINNKIV</sequence>
<dbReference type="Proteomes" id="UP000464374">
    <property type="component" value="Chromosome"/>
</dbReference>
<organism evidence="1 2">
    <name type="scientific">Treponema vincentii</name>
    <dbReference type="NCBI Taxonomy" id="69710"/>
    <lineage>
        <taxon>Bacteria</taxon>
        <taxon>Pseudomonadati</taxon>
        <taxon>Spirochaetota</taxon>
        <taxon>Spirochaetia</taxon>
        <taxon>Spirochaetales</taxon>
        <taxon>Treponemataceae</taxon>
        <taxon>Treponema</taxon>
    </lineage>
</organism>
<proteinExistence type="predicted"/>
<evidence type="ECO:0000313" key="2">
    <source>
        <dbReference type="Proteomes" id="UP000464374"/>
    </source>
</evidence>
<dbReference type="KEGG" id="trz:GWP43_08145"/>
<dbReference type="RefSeq" id="WP_162663743.1">
    <property type="nucleotide sequence ID" value="NZ_CP048020.1"/>
</dbReference>
<accession>A0A6P1Y273</accession>
<protein>
    <submittedName>
        <fullName evidence="1">Uncharacterized protein</fullName>
    </submittedName>
</protein>